<accession>A0A4Y2WL69</accession>
<keyword evidence="2" id="KW-1185">Reference proteome</keyword>
<dbReference type="AlphaFoldDB" id="A0A4Y2WL69"/>
<dbReference type="EMBL" id="BGPR01061718">
    <property type="protein sequence ID" value="GBO37344.1"/>
    <property type="molecule type" value="Genomic_DNA"/>
</dbReference>
<dbReference type="Proteomes" id="UP000499080">
    <property type="component" value="Unassembled WGS sequence"/>
</dbReference>
<comment type="caution">
    <text evidence="1">The sequence shown here is derived from an EMBL/GenBank/DDBJ whole genome shotgun (WGS) entry which is preliminary data.</text>
</comment>
<gene>
    <name evidence="1" type="ORF">AVEN_1303_1</name>
</gene>
<name>A0A4Y2WL69_ARAVE</name>
<evidence type="ECO:0000313" key="1">
    <source>
        <dbReference type="EMBL" id="GBO37344.1"/>
    </source>
</evidence>
<sequence length="96" mass="10774">MDLQQSFCEAPNGFIQSLMCVCAKRRLVTHGSTAIIPHSDKTSRISAAVLNILTTTTDQIERKIKGWTYHPSEFVDPMQIFLENGSPSSLTQKDKY</sequence>
<proteinExistence type="predicted"/>
<organism evidence="1 2">
    <name type="scientific">Araneus ventricosus</name>
    <name type="common">Orbweaver spider</name>
    <name type="synonym">Epeira ventricosa</name>
    <dbReference type="NCBI Taxonomy" id="182803"/>
    <lineage>
        <taxon>Eukaryota</taxon>
        <taxon>Metazoa</taxon>
        <taxon>Ecdysozoa</taxon>
        <taxon>Arthropoda</taxon>
        <taxon>Chelicerata</taxon>
        <taxon>Arachnida</taxon>
        <taxon>Araneae</taxon>
        <taxon>Araneomorphae</taxon>
        <taxon>Entelegynae</taxon>
        <taxon>Araneoidea</taxon>
        <taxon>Araneidae</taxon>
        <taxon>Araneus</taxon>
    </lineage>
</organism>
<reference evidence="1 2" key="1">
    <citation type="journal article" date="2019" name="Sci. Rep.">
        <title>Orb-weaving spider Araneus ventricosus genome elucidates the spidroin gene catalogue.</title>
        <authorList>
            <person name="Kono N."/>
            <person name="Nakamura H."/>
            <person name="Ohtoshi R."/>
            <person name="Moran D.A.P."/>
            <person name="Shinohara A."/>
            <person name="Yoshida Y."/>
            <person name="Fujiwara M."/>
            <person name="Mori M."/>
            <person name="Tomita M."/>
            <person name="Arakawa K."/>
        </authorList>
    </citation>
    <scope>NUCLEOTIDE SEQUENCE [LARGE SCALE GENOMIC DNA]</scope>
</reference>
<protein>
    <submittedName>
        <fullName evidence="1">Uncharacterized protein</fullName>
    </submittedName>
</protein>
<evidence type="ECO:0000313" key="2">
    <source>
        <dbReference type="Proteomes" id="UP000499080"/>
    </source>
</evidence>